<keyword evidence="3" id="KW-1185">Reference proteome</keyword>
<evidence type="ECO:0000259" key="1">
    <source>
        <dbReference type="Pfam" id="PF18990"/>
    </source>
</evidence>
<name>A0A2V3PVW9_9BACT</name>
<comment type="caution">
    <text evidence="2">The sequence shown here is derived from an EMBL/GenBank/DDBJ whole genome shotgun (WGS) entry which is preliminary data.</text>
</comment>
<organism evidence="2 3">
    <name type="scientific">Dysgonomonas alginatilytica</name>
    <dbReference type="NCBI Taxonomy" id="1605892"/>
    <lineage>
        <taxon>Bacteria</taxon>
        <taxon>Pseudomonadati</taxon>
        <taxon>Bacteroidota</taxon>
        <taxon>Bacteroidia</taxon>
        <taxon>Bacteroidales</taxon>
        <taxon>Dysgonomonadaceae</taxon>
        <taxon>Dysgonomonas</taxon>
    </lineage>
</organism>
<sequence length="485" mass="53947">MKNPRNKMKLRSLFSVSVAIIIGCILSPDGFAQSTRSSYFMKTSYTRTALNAALRPEHGYIGVPFLSNIYLDARTNTFNMENLTFPLNGERVTFMHAQISESQALSNISTDNYITTNLAFSIFSAGFFRGDSYWNFDFGIRANADSNVPKSVFELLKVGFKENETVTHDLSNISLAGSVFGEIGVTNSRTFLNNSLTLGARGKLLLGISYLDLDAKSLNITAGSEFWRAKSQVILRGAAPGIKGRYEENEYNPDKQDFDGFDFGDFNIPGFGLGLDIGAVYDFKDVSVDFLRKLKVSYALNDLGFISWSKSNFVQLSSPETEVIVSPNDYTTHNDGTTSIIDIFDHALDDLRQAVNLHEDPVTSGYTATLRANMNVGLEYEVWDDKMTAGFLYSTRFGKYFTSNEFTLSANYMPKPWLATTFSYSFAYSAFKTFGLAVHVAPTRGINFFLASDYSIVRISPQWLPTSSHAINLQMGVSIPFGGRQ</sequence>
<feature type="domain" description="DUF5723" evidence="1">
    <location>
        <begin position="53"/>
        <end position="453"/>
    </location>
</feature>
<dbReference type="Proteomes" id="UP000247973">
    <property type="component" value="Unassembled WGS sequence"/>
</dbReference>
<proteinExistence type="predicted"/>
<dbReference type="AlphaFoldDB" id="A0A2V3PVW9"/>
<reference evidence="2 3" key="1">
    <citation type="submission" date="2018-03" db="EMBL/GenBank/DDBJ databases">
        <title>Genomic Encyclopedia of Archaeal and Bacterial Type Strains, Phase II (KMG-II): from individual species to whole genera.</title>
        <authorList>
            <person name="Goeker M."/>
        </authorList>
    </citation>
    <scope>NUCLEOTIDE SEQUENCE [LARGE SCALE GENOMIC DNA]</scope>
    <source>
        <strain evidence="2 3">DSM 100214</strain>
    </source>
</reference>
<gene>
    <name evidence="2" type="ORF">CLV62_101210</name>
</gene>
<dbReference type="PROSITE" id="PS51257">
    <property type="entry name" value="PROKAR_LIPOPROTEIN"/>
    <property type="match status" value="1"/>
</dbReference>
<evidence type="ECO:0000313" key="2">
    <source>
        <dbReference type="EMBL" id="PXV68944.1"/>
    </source>
</evidence>
<dbReference type="EMBL" id="QICL01000001">
    <property type="protein sequence ID" value="PXV68944.1"/>
    <property type="molecule type" value="Genomic_DNA"/>
</dbReference>
<accession>A0A2V3PVW9</accession>
<evidence type="ECO:0000313" key="3">
    <source>
        <dbReference type="Proteomes" id="UP000247973"/>
    </source>
</evidence>
<dbReference type="Pfam" id="PF18990">
    <property type="entry name" value="DUF5723"/>
    <property type="match status" value="1"/>
</dbReference>
<dbReference type="InterPro" id="IPR043781">
    <property type="entry name" value="DUF5723"/>
</dbReference>
<protein>
    <recommendedName>
        <fullName evidence="1">DUF5723 domain-containing protein</fullName>
    </recommendedName>
</protein>